<organism evidence="6 7">
    <name type="scientific">Halopenitus salinus</name>
    <dbReference type="NCBI Taxonomy" id="1198295"/>
    <lineage>
        <taxon>Archaea</taxon>
        <taxon>Methanobacteriati</taxon>
        <taxon>Methanobacteriota</taxon>
        <taxon>Stenosarchaea group</taxon>
        <taxon>Halobacteria</taxon>
        <taxon>Halobacteriales</taxon>
        <taxon>Haloferacaceae</taxon>
        <taxon>Halopenitus</taxon>
    </lineage>
</organism>
<dbReference type="PANTHER" id="PTHR35903:SF1">
    <property type="entry name" value="FLAGELLIN B1"/>
    <property type="match status" value="1"/>
</dbReference>
<dbReference type="AlphaFoldDB" id="A0ABD5UTY2"/>
<evidence type="ECO:0000256" key="4">
    <source>
        <dbReference type="RuleBase" id="RU361282"/>
    </source>
</evidence>
<dbReference type="PANTHER" id="PTHR35903">
    <property type="entry name" value="FLAGELLIN B1"/>
    <property type="match status" value="1"/>
</dbReference>
<feature type="transmembrane region" description="Helical" evidence="5">
    <location>
        <begin position="12"/>
        <end position="37"/>
    </location>
</feature>
<keyword evidence="5" id="KW-0472">Membrane</keyword>
<gene>
    <name evidence="6" type="ORF">ACFQE9_01075</name>
</gene>
<evidence type="ECO:0000256" key="5">
    <source>
        <dbReference type="SAM" id="Phobius"/>
    </source>
</evidence>
<evidence type="ECO:0000313" key="7">
    <source>
        <dbReference type="Proteomes" id="UP001596296"/>
    </source>
</evidence>
<accession>A0ABD5UTY2</accession>
<dbReference type="RefSeq" id="WP_379739182.1">
    <property type="nucleotide sequence ID" value="NZ_JBHSVN010000001.1"/>
</dbReference>
<dbReference type="NCBIfam" id="TIGR02537">
    <property type="entry name" value="arch_flag_Nterm"/>
    <property type="match status" value="1"/>
</dbReference>
<evidence type="ECO:0000256" key="1">
    <source>
        <dbReference type="ARBA" id="ARBA00004618"/>
    </source>
</evidence>
<sequence length="196" mass="20153">MFERITEDDERGQVGIGTLIVFIAMVLVAAIAAGVLINTAGFLQTQSENTGEESTSQVTDRLQVVSTIGAIGNDEITTIDMSSTKSPGSNDIDLTEVTIDLIADSGSITLTHSDSTSSTEFTTQAVDGSGNIVTDENDLHKVTLDLQAISEVGGDGSTGLAEGGTLELRITTASGATTTVEIRAPDSLSGKSAVSL</sequence>
<name>A0ABD5UTY2_9EURY</name>
<reference evidence="6 7" key="1">
    <citation type="journal article" date="2019" name="Int. J. Syst. Evol. Microbiol.">
        <title>The Global Catalogue of Microorganisms (GCM) 10K type strain sequencing project: providing services to taxonomists for standard genome sequencing and annotation.</title>
        <authorList>
            <consortium name="The Broad Institute Genomics Platform"/>
            <consortium name="The Broad Institute Genome Sequencing Center for Infectious Disease"/>
            <person name="Wu L."/>
            <person name="Ma J."/>
        </authorList>
    </citation>
    <scope>NUCLEOTIDE SEQUENCE [LARGE SCALE GENOMIC DNA]</scope>
    <source>
        <strain evidence="6 7">SKJ47</strain>
    </source>
</reference>
<dbReference type="Pfam" id="PF01917">
    <property type="entry name" value="Flagellin_arch-type"/>
    <property type="match status" value="1"/>
</dbReference>
<comment type="function">
    <text evidence="4">Flagellin is the subunit protein which polymerizes to form the filaments of archaeal flagella.</text>
</comment>
<proteinExistence type="inferred from homology"/>
<dbReference type="InterPro" id="IPR013373">
    <property type="entry name" value="Flagellin/pilin_N_arc"/>
</dbReference>
<evidence type="ECO:0000256" key="3">
    <source>
        <dbReference type="ARBA" id="ARBA00022440"/>
    </source>
</evidence>
<dbReference type="GO" id="GO:0097589">
    <property type="term" value="C:archaeal-type flagellum"/>
    <property type="evidence" value="ECO:0007669"/>
    <property type="project" value="UniProtKB-SubCell"/>
</dbReference>
<comment type="caution">
    <text evidence="6">The sequence shown here is derived from an EMBL/GenBank/DDBJ whole genome shotgun (WGS) entry which is preliminary data.</text>
</comment>
<dbReference type="EMBL" id="JBHSXL010000001">
    <property type="protein sequence ID" value="MFC6891229.1"/>
    <property type="molecule type" value="Genomic_DNA"/>
</dbReference>
<keyword evidence="3 4" id="KW-0974">Archaeal flagellum</keyword>
<keyword evidence="5" id="KW-0812">Transmembrane</keyword>
<keyword evidence="5" id="KW-1133">Transmembrane helix</keyword>
<evidence type="ECO:0000313" key="6">
    <source>
        <dbReference type="EMBL" id="MFC6891229.1"/>
    </source>
</evidence>
<dbReference type="Proteomes" id="UP001596296">
    <property type="component" value="Unassembled WGS sequence"/>
</dbReference>
<dbReference type="InterPro" id="IPR002774">
    <property type="entry name" value="Flagellin_arc-type"/>
</dbReference>
<evidence type="ECO:0000256" key="2">
    <source>
        <dbReference type="ARBA" id="ARBA00010256"/>
    </source>
</evidence>
<comment type="similarity">
    <text evidence="2 4">Belongs to the archaeal flagellin family.</text>
</comment>
<keyword evidence="7" id="KW-1185">Reference proteome</keyword>
<comment type="subcellular location">
    <subcellularLocation>
        <location evidence="1 4">Archaeal flagellum</location>
    </subcellularLocation>
</comment>
<protein>
    <recommendedName>
        <fullName evidence="4">Flagellin</fullName>
    </recommendedName>
</protein>